<dbReference type="Proteomes" id="UP001214441">
    <property type="component" value="Unassembled WGS sequence"/>
</dbReference>
<feature type="region of interest" description="Disordered" evidence="2">
    <location>
        <begin position="131"/>
        <end position="150"/>
    </location>
</feature>
<evidence type="ECO:0000313" key="5">
    <source>
        <dbReference type="Proteomes" id="UP001214441"/>
    </source>
</evidence>
<protein>
    <submittedName>
        <fullName evidence="4">ATP-binding protein</fullName>
    </submittedName>
</protein>
<gene>
    <name evidence="4" type="ORF">NMN56_018060</name>
</gene>
<name>A0ABT6ZXN9_9ACTN</name>
<dbReference type="Pfam" id="PF13581">
    <property type="entry name" value="HATPase_c_2"/>
    <property type="match status" value="1"/>
</dbReference>
<dbReference type="Gene3D" id="3.30.565.10">
    <property type="entry name" value="Histidine kinase-like ATPase, C-terminal domain"/>
    <property type="match status" value="1"/>
</dbReference>
<dbReference type="InterPro" id="IPR036890">
    <property type="entry name" value="HATPase_C_sf"/>
</dbReference>
<dbReference type="SUPFAM" id="SSF55874">
    <property type="entry name" value="ATPase domain of HSP90 chaperone/DNA topoisomerase II/histidine kinase"/>
    <property type="match status" value="1"/>
</dbReference>
<evidence type="ECO:0000256" key="1">
    <source>
        <dbReference type="ARBA" id="ARBA00022527"/>
    </source>
</evidence>
<accession>A0ABT6ZXN9</accession>
<feature type="domain" description="Histidine kinase/HSP90-like ATPase" evidence="3">
    <location>
        <begin position="17"/>
        <end position="128"/>
    </location>
</feature>
<evidence type="ECO:0000259" key="3">
    <source>
        <dbReference type="Pfam" id="PF13581"/>
    </source>
</evidence>
<keyword evidence="1" id="KW-0418">Kinase</keyword>
<dbReference type="CDD" id="cd16936">
    <property type="entry name" value="HATPase_RsbW-like"/>
    <property type="match status" value="1"/>
</dbReference>
<dbReference type="InterPro" id="IPR003594">
    <property type="entry name" value="HATPase_dom"/>
</dbReference>
<dbReference type="InterPro" id="IPR050267">
    <property type="entry name" value="Anti-sigma-factor_SerPK"/>
</dbReference>
<keyword evidence="4" id="KW-0067">ATP-binding</keyword>
<evidence type="ECO:0000256" key="2">
    <source>
        <dbReference type="SAM" id="MobiDB-lite"/>
    </source>
</evidence>
<dbReference type="GO" id="GO:0005524">
    <property type="term" value="F:ATP binding"/>
    <property type="evidence" value="ECO:0007669"/>
    <property type="project" value="UniProtKB-KW"/>
</dbReference>
<keyword evidence="5" id="KW-1185">Reference proteome</keyword>
<dbReference type="PANTHER" id="PTHR35526">
    <property type="entry name" value="ANTI-SIGMA-F FACTOR RSBW-RELATED"/>
    <property type="match status" value="1"/>
</dbReference>
<dbReference type="EMBL" id="JANCPR020000016">
    <property type="protein sequence ID" value="MDJ1133838.1"/>
    <property type="molecule type" value="Genomic_DNA"/>
</dbReference>
<organism evidence="4 5">
    <name type="scientific">Streptomyces iconiensis</name>
    <dbReference type="NCBI Taxonomy" id="1384038"/>
    <lineage>
        <taxon>Bacteria</taxon>
        <taxon>Bacillati</taxon>
        <taxon>Actinomycetota</taxon>
        <taxon>Actinomycetes</taxon>
        <taxon>Kitasatosporales</taxon>
        <taxon>Streptomycetaceae</taxon>
        <taxon>Streptomyces</taxon>
    </lineage>
</organism>
<dbReference type="PANTHER" id="PTHR35526:SF3">
    <property type="entry name" value="ANTI-SIGMA-F FACTOR RSBW"/>
    <property type="match status" value="1"/>
</dbReference>
<proteinExistence type="predicted"/>
<comment type="caution">
    <text evidence="4">The sequence shown here is derived from an EMBL/GenBank/DDBJ whole genome shotgun (WGS) entry which is preliminary data.</text>
</comment>
<keyword evidence="1" id="KW-0723">Serine/threonine-protein kinase</keyword>
<keyword evidence="4" id="KW-0547">Nucleotide-binding</keyword>
<keyword evidence="1" id="KW-0808">Transferase</keyword>
<evidence type="ECO:0000313" key="4">
    <source>
        <dbReference type="EMBL" id="MDJ1133838.1"/>
    </source>
</evidence>
<dbReference type="RefSeq" id="WP_274040502.1">
    <property type="nucleotide sequence ID" value="NZ_JANCPR020000016.1"/>
</dbReference>
<reference evidence="4 5" key="1">
    <citation type="submission" date="2023-05" db="EMBL/GenBank/DDBJ databases">
        <title>Streptantibioticus silvisoli sp. nov., acidotolerant actinomycetes 1 from pine litter.</title>
        <authorList>
            <person name="Swiecimska M."/>
            <person name="Golinska P."/>
            <person name="Sangal V."/>
            <person name="Wachnowicz B."/>
            <person name="Goodfellow M."/>
        </authorList>
    </citation>
    <scope>NUCLEOTIDE SEQUENCE [LARGE SCALE GENOMIC DNA]</scope>
    <source>
        <strain evidence="4 5">DSM 42109</strain>
    </source>
</reference>
<sequence length="150" mass="16955">MAVFAQPLTHTWTLTVRIEEIPHFRRLAKAAIRAWGQPRCAEETVLHAVTELLSNVYRHVEDRRCELELRRGEETGSVFVSVTDGCPLAPVVTVPHWTAESGRGLWMLRERAEDFGYVLLPDGKRVWVEVPTHTRNPPYGDQSPTGARGS</sequence>